<comment type="caution">
    <text evidence="2">The sequence shown here is derived from an EMBL/GenBank/DDBJ whole genome shotgun (WGS) entry which is preliminary data.</text>
</comment>
<feature type="chain" id="PRO_5047286912" evidence="1">
    <location>
        <begin position="17"/>
        <end position="193"/>
    </location>
</feature>
<dbReference type="EMBL" id="JAQQWM010000009">
    <property type="protein sequence ID" value="KAK8046596.1"/>
    <property type="molecule type" value="Genomic_DNA"/>
</dbReference>
<evidence type="ECO:0000256" key="1">
    <source>
        <dbReference type="SAM" id="SignalP"/>
    </source>
</evidence>
<sequence>MRFLASLAVFLATAQASVTADALITTLNAFRDAATELQGEARKVDAKNCAKFQSGDGPLNVCVDTMHVAVEQASEFAGNLSGAPNYCGARGDDVLGAWKGFVDAHHRLFNILSHRADEVSAHRIQFPDAGEAMVSALTNVVAVGHDHEGSVSKGPAGTPAVSYSGRRRRTSATMQYLADKGPPAMDGTERAYI</sequence>
<evidence type="ECO:0000313" key="2">
    <source>
        <dbReference type="EMBL" id="KAK8046596.1"/>
    </source>
</evidence>
<gene>
    <name evidence="2" type="ORF">PG996_014660</name>
</gene>
<reference evidence="2 3" key="1">
    <citation type="submission" date="2023-01" db="EMBL/GenBank/DDBJ databases">
        <title>Analysis of 21 Apiospora genomes using comparative genomics revels a genus with tremendous synthesis potential of carbohydrate active enzymes and secondary metabolites.</title>
        <authorList>
            <person name="Sorensen T."/>
        </authorList>
    </citation>
    <scope>NUCLEOTIDE SEQUENCE [LARGE SCALE GENOMIC DNA]</scope>
    <source>
        <strain evidence="2 3">CBS 83171</strain>
    </source>
</reference>
<evidence type="ECO:0000313" key="3">
    <source>
        <dbReference type="Proteomes" id="UP001446871"/>
    </source>
</evidence>
<feature type="signal peptide" evidence="1">
    <location>
        <begin position="1"/>
        <end position="16"/>
    </location>
</feature>
<protein>
    <submittedName>
        <fullName evidence="2">Uncharacterized protein</fullName>
    </submittedName>
</protein>
<name>A0ABR1TL00_9PEZI</name>
<organism evidence="2 3">
    <name type="scientific">Apiospora saccharicola</name>
    <dbReference type="NCBI Taxonomy" id="335842"/>
    <lineage>
        <taxon>Eukaryota</taxon>
        <taxon>Fungi</taxon>
        <taxon>Dikarya</taxon>
        <taxon>Ascomycota</taxon>
        <taxon>Pezizomycotina</taxon>
        <taxon>Sordariomycetes</taxon>
        <taxon>Xylariomycetidae</taxon>
        <taxon>Amphisphaeriales</taxon>
        <taxon>Apiosporaceae</taxon>
        <taxon>Apiospora</taxon>
    </lineage>
</organism>
<proteinExistence type="predicted"/>
<keyword evidence="1" id="KW-0732">Signal</keyword>
<keyword evidence="3" id="KW-1185">Reference proteome</keyword>
<dbReference type="Proteomes" id="UP001446871">
    <property type="component" value="Unassembled WGS sequence"/>
</dbReference>
<accession>A0ABR1TL00</accession>